<gene>
    <name evidence="26" type="primary">LOC111119087</name>
</gene>
<comment type="subcellular location">
    <subcellularLocation>
        <location evidence="2">Cytoplasm</location>
    </subcellularLocation>
    <subcellularLocation>
        <location evidence="20">Membrane</location>
        <topology evidence="20">Single-pass type I membrane protein</topology>
    </subcellularLocation>
    <subcellularLocation>
        <location evidence="1">Nucleus</location>
    </subcellularLocation>
    <subcellularLocation>
        <location evidence="3">Secreted</location>
    </subcellularLocation>
</comment>
<dbReference type="GO" id="GO:0016020">
    <property type="term" value="C:membrane"/>
    <property type="evidence" value="ECO:0007669"/>
    <property type="project" value="UniProtKB-SubCell"/>
</dbReference>
<dbReference type="InterPro" id="IPR000742">
    <property type="entry name" value="EGF"/>
</dbReference>
<keyword evidence="25" id="KW-1185">Reference proteome</keyword>
<dbReference type="Pfam" id="PF10232">
    <property type="entry name" value="Med8"/>
    <property type="match status" value="1"/>
</dbReference>
<dbReference type="Gene3D" id="1.20.58.1710">
    <property type="match status" value="1"/>
</dbReference>
<feature type="disulfide bond" evidence="18">
    <location>
        <begin position="931"/>
        <end position="940"/>
    </location>
</feature>
<keyword evidence="10 20" id="KW-0677">Repeat</keyword>
<evidence type="ECO:0000256" key="19">
    <source>
        <dbReference type="PROSITE-ProRule" id="PRU00377"/>
    </source>
</evidence>
<dbReference type="PROSITE" id="PS00010">
    <property type="entry name" value="ASX_HYDROXYL"/>
    <property type="match status" value="3"/>
</dbReference>
<feature type="region of interest" description="Disordered" evidence="21">
    <location>
        <begin position="1430"/>
        <end position="1453"/>
    </location>
</feature>
<dbReference type="Pfam" id="PF00619">
    <property type="entry name" value="CARD"/>
    <property type="match status" value="1"/>
</dbReference>
<feature type="region of interest" description="Disordered" evidence="21">
    <location>
        <begin position="1387"/>
        <end position="1415"/>
    </location>
</feature>
<feature type="disulfide bond" evidence="18">
    <location>
        <begin position="946"/>
        <end position="956"/>
    </location>
</feature>
<feature type="domain" description="EGF-like" evidence="22">
    <location>
        <begin position="1166"/>
        <end position="1200"/>
    </location>
</feature>
<name>A0A8B8CJM4_CRAVI</name>
<keyword evidence="20" id="KW-0472">Membrane</keyword>
<dbReference type="SMART" id="SM00179">
    <property type="entry name" value="EGF_CA"/>
    <property type="match status" value="5"/>
</dbReference>
<keyword evidence="16" id="KW-0325">Glycoprotein</keyword>
<dbReference type="InterPro" id="IPR011029">
    <property type="entry name" value="DEATH-like_dom_sf"/>
</dbReference>
<feature type="domain" description="EGF-like" evidence="22">
    <location>
        <begin position="1119"/>
        <end position="1155"/>
    </location>
</feature>
<sequence>MQKEEKLLEHTLESLIQRVQDIKNSIANLLVRLENEYNVLQWPSLLDNFALLSGQLNTLGKLLRNDKVPPLRNSVLLPIALSGDRDPELEKVTERRVIAFNADVVPHYLRTKPEPEVEERLQPVLNRASSLTPEMAQKQINAMNKMTSNIVDIIKSHQETMEKEANQKSSLSQTSSQADTNTLLSAVLTGKGFKSVSSMRRPDVAQQQSLQAQQQAAQQKQQGANLGKVQSSIKTNIKQGSSSHPYQRNMKMSSSLEKRLQRIEDKLDKIIERRTHGNRPQKTHDHHVAPHRIVLRKAHKRLMEDFHVESEIDKLIQHDVITRETWEEIKTQKSRKNQLRMFLLKLGSYDATKFTAFLEVLKESHIHLVEELNHWLNDETEGDMDLFEDDRMQMTCVRCQICKRVQPEEVIDELFSRGIIGATALRKYTDPNSGFRGSCVWKYVFENLTILQRNKVDVSEMMGEILSKNYMDLSRRLRQRGEWEWDCTCVLHEELAPMRVHSISNASSEITRKYGDLTSRPTTPEPLSNVHMKSRSLERKLFQVTSENKILPNVHKNPDIVVTLENDIIGEETETGILDPDIFNRSPFLEEVDDGKQLLKPPADPARHGHYVPDMTYKNPCFNDALSPAEGFVSNARKTRAPSKKNIWEKFFPNTQENNETGVESPRATFFISLKEYNNTNSELYDGSCCDGPRSDKCSSDRCDYDIQICISTRQDEDGSWCQSSQLEVDQPPELIFKAEGQRSLLLTEWMGSAKIDITIKDIDGPNTKQLVDKFSFTYTEKGRRTAQFQEIVLNGTRAKPSRLRMSMGLQCQTYYYGDECSVFCIPSVDCKGHYSCDERTGDKICDQGWEGQDCTRPKVKEGSCYLDPCKNGGTCSVDKFSNTTDSDFFCCCPNGFTGSQCEIDINECDRNPCQSGGTCRNTPGSYICKCKTRYRGFDCEIPTTCTDNPCQHGKCVNASDGTFVCQCGSNFSGTFCESEITTSTPSTTTTTTTTTKPTTKPTTTTTTTTESTTVPTTTKLTTPTTVTTETTLMSEETTEMTTPTTGVLASSLNPVKQSTISSLHSTPSTSKYLPPSVTPANGKVSYKCPINACKNNGKCLGGACHCPVGFSGQLCQTEEIECKSDSCLNGGYCNDNIGNFTCECPRGFIGSRCERLVEQSTVLPSTNACGFCGNGSCSVLENGTSVCMCRSGFSGKTCTYTTKMCRPYSAALCFKESECIVNSYRPNMDVCPSNWEGPLCRNESIPLSRDLECPRVVCKNDGHCYNGRCCCRSGYRGQFCEEEILRCDSSPCKNGATCINFFNSFECSCRVGFTGKLCEKPLFPIPISTTVPSETSTVTTRLSTEKQTTTTNLPSTTTRPPPPTTTTVTTQSVTTNIPTTMEIGTTEEERTTQPTTDSTVVSQSSPVTTEALQSTESVTKWTTGIFTEEATTESPRTTTDKTTSRTTKTQSIDKTTSSDSLFARCRGYQCFLNRTCINTSYGRTDCQCMNVDKASSYIVNCMFVDFLPLTTVASSIGSSSSLQTTTTVGSSSRTTHEASTTIPVTTQTPSTKATTPNQPSPTTQTTLETTVVQTTPAPNTGNNSVTLGGKIPDKDIPAVKEAITNAVRNTSKGENCTDINILTTEYLYNKSRDVYTKVIYNSSDCPDASNLHKNPNLTGSLNNELAHSGSLGVIVCILARPRDSGRAIKSL</sequence>
<dbReference type="FunFam" id="2.10.25.10:FF:000143">
    <property type="entry name" value="Protein crumbs 1"/>
    <property type="match status" value="1"/>
</dbReference>
<keyword evidence="11" id="KW-0106">Calcium</keyword>
<feature type="region of interest" description="Disordered" evidence="21">
    <location>
        <begin position="983"/>
        <end position="1020"/>
    </location>
</feature>
<feature type="domain" description="DSL" evidence="24">
    <location>
        <begin position="810"/>
        <end position="855"/>
    </location>
</feature>
<organism evidence="25 26">
    <name type="scientific">Crassostrea virginica</name>
    <name type="common">Eastern oyster</name>
    <dbReference type="NCBI Taxonomy" id="6565"/>
    <lineage>
        <taxon>Eukaryota</taxon>
        <taxon>Metazoa</taxon>
        <taxon>Spiralia</taxon>
        <taxon>Lophotrochozoa</taxon>
        <taxon>Mollusca</taxon>
        <taxon>Bivalvia</taxon>
        <taxon>Autobranchia</taxon>
        <taxon>Pteriomorphia</taxon>
        <taxon>Ostreida</taxon>
        <taxon>Ostreoidea</taxon>
        <taxon>Ostreidae</taxon>
        <taxon>Crassostrea</taxon>
    </lineage>
</organism>
<feature type="domain" description="EGF-like" evidence="22">
    <location>
        <begin position="861"/>
        <end position="903"/>
    </location>
</feature>
<dbReference type="OrthoDB" id="150687at2759"/>
<feature type="region of interest" description="Disordered" evidence="21">
    <location>
        <begin position="194"/>
        <end position="230"/>
    </location>
</feature>
<dbReference type="CDD" id="cd01671">
    <property type="entry name" value="CARD"/>
    <property type="match status" value="1"/>
</dbReference>
<keyword evidence="20" id="KW-1133">Transmembrane helix</keyword>
<dbReference type="SUPFAM" id="SSF47986">
    <property type="entry name" value="DEATH domain"/>
    <property type="match status" value="1"/>
</dbReference>
<keyword evidence="7" id="KW-0964">Secreted</keyword>
<dbReference type="InterPro" id="IPR019364">
    <property type="entry name" value="Mediatior_Med8_fun/met"/>
</dbReference>
<evidence type="ECO:0000259" key="23">
    <source>
        <dbReference type="PROSITE" id="PS50209"/>
    </source>
</evidence>
<comment type="caution">
    <text evidence="18">Lacks conserved residue(s) required for the propagation of feature annotation.</text>
</comment>
<evidence type="ECO:0000256" key="14">
    <source>
        <dbReference type="ARBA" id="ARBA00023159"/>
    </source>
</evidence>
<accession>A0A8B8CJM4</accession>
<dbReference type="InterPro" id="IPR001315">
    <property type="entry name" value="CARD"/>
</dbReference>
<evidence type="ECO:0000256" key="18">
    <source>
        <dbReference type="PROSITE-ProRule" id="PRU00076"/>
    </source>
</evidence>
<evidence type="ECO:0000256" key="6">
    <source>
        <dbReference type="ARBA" id="ARBA00022490"/>
    </source>
</evidence>
<evidence type="ECO:0000256" key="13">
    <source>
        <dbReference type="ARBA" id="ARBA00023157"/>
    </source>
</evidence>
<keyword evidence="8 18" id="KW-0245">EGF-like domain</keyword>
<feature type="disulfide bond" evidence="18">
    <location>
        <begin position="968"/>
        <end position="977"/>
    </location>
</feature>
<keyword evidence="9 20" id="KW-0732">Signal</keyword>
<evidence type="ECO:0000256" key="2">
    <source>
        <dbReference type="ARBA" id="ARBA00004496"/>
    </source>
</evidence>
<evidence type="ECO:0000256" key="1">
    <source>
        <dbReference type="ARBA" id="ARBA00004123"/>
    </source>
</evidence>
<feature type="disulfide bond" evidence="18">
    <location>
        <begin position="893"/>
        <end position="902"/>
    </location>
</feature>
<feature type="domain" description="EGF-like" evidence="22">
    <location>
        <begin position="905"/>
        <end position="941"/>
    </location>
</feature>
<evidence type="ECO:0000256" key="3">
    <source>
        <dbReference type="ARBA" id="ARBA00004613"/>
    </source>
</evidence>
<dbReference type="SMART" id="SM00051">
    <property type="entry name" value="DSL"/>
    <property type="match status" value="1"/>
</dbReference>
<dbReference type="Gene3D" id="1.10.533.10">
    <property type="entry name" value="Death Domain, Fas"/>
    <property type="match status" value="1"/>
</dbReference>
<dbReference type="GO" id="GO:0003712">
    <property type="term" value="F:transcription coregulator activity"/>
    <property type="evidence" value="ECO:0007669"/>
    <property type="project" value="InterPro"/>
</dbReference>
<dbReference type="InterPro" id="IPR001881">
    <property type="entry name" value="EGF-like_Ca-bd_dom"/>
</dbReference>
<dbReference type="GO" id="GO:0005576">
    <property type="term" value="C:extracellular region"/>
    <property type="evidence" value="ECO:0007669"/>
    <property type="project" value="UniProtKB-SubCell"/>
</dbReference>
<dbReference type="Proteomes" id="UP000694844">
    <property type="component" value="Chromosome 2"/>
</dbReference>
<evidence type="ECO:0000256" key="12">
    <source>
        <dbReference type="ARBA" id="ARBA00023015"/>
    </source>
</evidence>
<evidence type="ECO:0000256" key="16">
    <source>
        <dbReference type="ARBA" id="ARBA00023180"/>
    </source>
</evidence>
<feature type="disulfide bond" evidence="18">
    <location>
        <begin position="1190"/>
        <end position="1199"/>
    </location>
</feature>
<dbReference type="SUPFAM" id="SSF57196">
    <property type="entry name" value="EGF/Laminin"/>
    <property type="match status" value="5"/>
</dbReference>
<evidence type="ECO:0000256" key="15">
    <source>
        <dbReference type="ARBA" id="ARBA00023163"/>
    </source>
</evidence>
<keyword evidence="20" id="KW-0812">Transmembrane</keyword>
<comment type="similarity">
    <text evidence="4">Belongs to the Mediator complex subunit 8 family.</text>
</comment>
<feature type="domain" description="EGF-like" evidence="22">
    <location>
        <begin position="1085"/>
        <end position="1117"/>
    </location>
</feature>
<dbReference type="CDD" id="cd00054">
    <property type="entry name" value="EGF_CA"/>
    <property type="match status" value="4"/>
</dbReference>
<dbReference type="GO" id="GO:0005737">
    <property type="term" value="C:cytoplasm"/>
    <property type="evidence" value="ECO:0007669"/>
    <property type="project" value="UniProtKB-SubCell"/>
</dbReference>
<feature type="disulfide bond" evidence="18">
    <location>
        <begin position="1145"/>
        <end position="1154"/>
    </location>
</feature>
<reference evidence="26" key="1">
    <citation type="submission" date="2025-08" db="UniProtKB">
        <authorList>
            <consortium name="RefSeq"/>
        </authorList>
    </citation>
    <scope>IDENTIFICATION</scope>
    <source>
        <tissue evidence="26">Whole sample</tissue>
    </source>
</reference>
<proteinExistence type="inferred from homology"/>
<keyword evidence="15" id="KW-0804">Transcription</keyword>
<dbReference type="FunFam" id="2.10.25.10:FF:000246">
    <property type="entry name" value="EGF-like repeat and discoidin I-like domain-containing protein 3"/>
    <property type="match status" value="1"/>
</dbReference>
<dbReference type="Gene3D" id="2.10.25.10">
    <property type="entry name" value="Laminin"/>
    <property type="match status" value="5"/>
</dbReference>
<evidence type="ECO:0000256" key="4">
    <source>
        <dbReference type="ARBA" id="ARBA00005716"/>
    </source>
</evidence>
<dbReference type="GO" id="GO:0042981">
    <property type="term" value="P:regulation of apoptotic process"/>
    <property type="evidence" value="ECO:0007669"/>
    <property type="project" value="InterPro"/>
</dbReference>
<dbReference type="Pfam" id="PF00008">
    <property type="entry name" value="EGF"/>
    <property type="match status" value="4"/>
</dbReference>
<evidence type="ECO:0000313" key="25">
    <source>
        <dbReference type="Proteomes" id="UP000694844"/>
    </source>
</evidence>
<evidence type="ECO:0000256" key="21">
    <source>
        <dbReference type="SAM" id="MobiDB-lite"/>
    </source>
</evidence>
<feature type="compositionally biased region" description="Low complexity" evidence="21">
    <location>
        <begin position="1348"/>
        <end position="1359"/>
    </location>
</feature>
<dbReference type="Pfam" id="PF01414">
    <property type="entry name" value="DSL"/>
    <property type="match status" value="1"/>
</dbReference>
<dbReference type="Gene3D" id="2.10.25.140">
    <property type="match status" value="1"/>
</dbReference>
<feature type="region of interest" description="Disordered" evidence="21">
    <location>
        <begin position="1519"/>
        <end position="1570"/>
    </location>
</feature>
<dbReference type="KEGG" id="cvn:111119087"/>
<protein>
    <recommendedName>
        <fullName evidence="20">Delta-like protein</fullName>
    </recommendedName>
</protein>
<evidence type="ECO:0000256" key="20">
    <source>
        <dbReference type="RuleBase" id="RU280815"/>
    </source>
</evidence>
<dbReference type="PROSITE" id="PS50026">
    <property type="entry name" value="EGF_3"/>
    <property type="match status" value="7"/>
</dbReference>
<feature type="disulfide bond" evidence="18">
    <location>
        <begin position="1107"/>
        <end position="1116"/>
    </location>
</feature>
<dbReference type="PROSITE" id="PS00022">
    <property type="entry name" value="EGF_1"/>
    <property type="match status" value="7"/>
</dbReference>
<evidence type="ECO:0000256" key="10">
    <source>
        <dbReference type="ARBA" id="ARBA00022737"/>
    </source>
</evidence>
<dbReference type="SMART" id="SM00114">
    <property type="entry name" value="CARD"/>
    <property type="match status" value="1"/>
</dbReference>
<dbReference type="SMART" id="SM00181">
    <property type="entry name" value="EGF"/>
    <property type="match status" value="9"/>
</dbReference>
<dbReference type="GO" id="GO:0005509">
    <property type="term" value="F:calcium ion binding"/>
    <property type="evidence" value="ECO:0007669"/>
    <property type="project" value="InterPro"/>
</dbReference>
<dbReference type="PANTHER" id="PTHR13074:SF9">
    <property type="entry name" value="MEDIATOR OF RNA POLYMERASE II TRANSCRIPTION SUBUNIT 8"/>
    <property type="match status" value="1"/>
</dbReference>
<keyword evidence="13 18" id="KW-1015">Disulfide bond</keyword>
<dbReference type="PROSITE" id="PS01187">
    <property type="entry name" value="EGF_CA"/>
    <property type="match status" value="1"/>
</dbReference>
<keyword evidence="5 20" id="KW-0217">Developmental protein</keyword>
<dbReference type="FunFam" id="2.10.25.10:FF:000425">
    <property type="entry name" value="Eyes shut homolog"/>
    <property type="match status" value="1"/>
</dbReference>
<dbReference type="RefSeq" id="XP_022314616.1">
    <property type="nucleotide sequence ID" value="XM_022458908.1"/>
</dbReference>
<dbReference type="PANTHER" id="PTHR13074">
    <property type="entry name" value="MEDIATOR OF RNA POLYMERASE II TRANSCRIPTION SUBUNIT 8"/>
    <property type="match status" value="1"/>
</dbReference>
<feature type="disulfide bond" evidence="19">
    <location>
        <begin position="825"/>
        <end position="837"/>
    </location>
</feature>
<feature type="region of interest" description="Disordered" evidence="21">
    <location>
        <begin position="1335"/>
        <end position="1372"/>
    </location>
</feature>
<feature type="disulfide bond" evidence="18">
    <location>
        <begin position="1310"/>
        <end position="1319"/>
    </location>
</feature>
<evidence type="ECO:0000256" key="17">
    <source>
        <dbReference type="ARBA" id="ARBA00023242"/>
    </source>
</evidence>
<evidence type="ECO:0000256" key="11">
    <source>
        <dbReference type="ARBA" id="ARBA00022837"/>
    </source>
</evidence>
<dbReference type="GO" id="GO:0006357">
    <property type="term" value="P:regulation of transcription by RNA polymerase II"/>
    <property type="evidence" value="ECO:0007669"/>
    <property type="project" value="InterPro"/>
</dbReference>
<dbReference type="GO" id="GO:0016592">
    <property type="term" value="C:mediator complex"/>
    <property type="evidence" value="ECO:0007669"/>
    <property type="project" value="InterPro"/>
</dbReference>
<feature type="domain" description="EGF-like" evidence="22">
    <location>
        <begin position="942"/>
        <end position="978"/>
    </location>
</feature>
<keyword evidence="17" id="KW-0539">Nucleus</keyword>
<comment type="function">
    <text evidence="20">Putative Notch ligand involved in the mediation of Notch signaling.</text>
</comment>
<evidence type="ECO:0000313" key="26">
    <source>
        <dbReference type="RefSeq" id="XP_022314616.1"/>
    </source>
</evidence>
<evidence type="ECO:0000259" key="24">
    <source>
        <dbReference type="PROSITE" id="PS51051"/>
    </source>
</evidence>
<dbReference type="InterPro" id="IPR001774">
    <property type="entry name" value="DSL"/>
</dbReference>
<dbReference type="GO" id="GO:0000978">
    <property type="term" value="F:RNA polymerase II cis-regulatory region sequence-specific DNA binding"/>
    <property type="evidence" value="ECO:0007669"/>
    <property type="project" value="TreeGrafter"/>
</dbReference>
<feature type="domain" description="CARD" evidence="23">
    <location>
        <begin position="294"/>
        <end position="376"/>
    </location>
</feature>
<evidence type="ECO:0000256" key="7">
    <source>
        <dbReference type="ARBA" id="ARBA00022525"/>
    </source>
</evidence>
<dbReference type="PROSITE" id="PS51051">
    <property type="entry name" value="DSL"/>
    <property type="match status" value="1"/>
</dbReference>
<keyword evidence="6" id="KW-0963">Cytoplasm</keyword>
<evidence type="ECO:0000256" key="5">
    <source>
        <dbReference type="ARBA" id="ARBA00022473"/>
    </source>
</evidence>
<evidence type="ECO:0000256" key="9">
    <source>
        <dbReference type="ARBA" id="ARBA00022729"/>
    </source>
</evidence>
<keyword evidence="14" id="KW-0010">Activator</keyword>
<dbReference type="PROSITE" id="PS50209">
    <property type="entry name" value="CARD"/>
    <property type="match status" value="1"/>
</dbReference>
<dbReference type="GO" id="GO:0070847">
    <property type="term" value="C:core mediator complex"/>
    <property type="evidence" value="ECO:0007669"/>
    <property type="project" value="TreeGrafter"/>
</dbReference>
<feature type="compositionally biased region" description="Low complexity" evidence="21">
    <location>
        <begin position="205"/>
        <end position="224"/>
    </location>
</feature>
<feature type="domain" description="EGF-like" evidence="22">
    <location>
        <begin position="1284"/>
        <end position="1320"/>
    </location>
</feature>
<evidence type="ECO:0000259" key="22">
    <source>
        <dbReference type="PROSITE" id="PS50026"/>
    </source>
</evidence>
<keyword evidence="12" id="KW-0805">Transcription regulation</keyword>
<feature type="disulfide bond" evidence="19">
    <location>
        <begin position="846"/>
        <end position="855"/>
    </location>
</feature>
<feature type="compositionally biased region" description="Low complexity" evidence="21">
    <location>
        <begin position="1393"/>
        <end position="1410"/>
    </location>
</feature>
<dbReference type="InterPro" id="IPR000152">
    <property type="entry name" value="EGF-type_Asp/Asn_hydroxyl_site"/>
</dbReference>
<dbReference type="InterPro" id="IPR018097">
    <property type="entry name" value="EGF_Ca-bd_CS"/>
</dbReference>
<dbReference type="GO" id="GO:0007154">
    <property type="term" value="P:cell communication"/>
    <property type="evidence" value="ECO:0007669"/>
    <property type="project" value="InterPro"/>
</dbReference>
<feature type="disulfide bond" evidence="19">
    <location>
        <begin position="812"/>
        <end position="821"/>
    </location>
</feature>
<evidence type="ECO:0000256" key="8">
    <source>
        <dbReference type="ARBA" id="ARBA00022536"/>
    </source>
</evidence>
<dbReference type="GeneID" id="111119087"/>
<dbReference type="PROSITE" id="PS01186">
    <property type="entry name" value="EGF_2"/>
    <property type="match status" value="5"/>
</dbReference>